<dbReference type="InterPro" id="IPR034660">
    <property type="entry name" value="DinB/YfiT-like"/>
</dbReference>
<gene>
    <name evidence="2" type="ORF">SAMN05421823_11180</name>
</gene>
<feature type="domain" description="DinB-like" evidence="1">
    <location>
        <begin position="6"/>
        <end position="142"/>
    </location>
</feature>
<proteinExistence type="predicted"/>
<dbReference type="AlphaFoldDB" id="A0A1G9R921"/>
<evidence type="ECO:0000259" key="1">
    <source>
        <dbReference type="Pfam" id="PF12867"/>
    </source>
</evidence>
<dbReference type="STRING" id="1075417.SAMN05421823_11180"/>
<dbReference type="InterPro" id="IPR024775">
    <property type="entry name" value="DinB-like"/>
</dbReference>
<dbReference type="Proteomes" id="UP000198510">
    <property type="component" value="Unassembled WGS sequence"/>
</dbReference>
<evidence type="ECO:0000313" key="2">
    <source>
        <dbReference type="EMBL" id="SDM19779.1"/>
    </source>
</evidence>
<sequence length="156" mass="18744">MLLIEQLQRTQAETLSYFEASEPELRRSYGPGKWNVRYLLHHLADAESMLLERIKRIISEPHQILWSFDQDAWAEHLHYARRPLILSRNLYTACRNQMIYYARLHYEANGHLQFVHSEMGMRTLKEEFEKVAGHNQHHLEQIREALLIQPRFIPLR</sequence>
<dbReference type="OrthoDB" id="9796039at2"/>
<organism evidence="2 3">
    <name type="scientific">Catalinimonas alkaloidigena</name>
    <dbReference type="NCBI Taxonomy" id="1075417"/>
    <lineage>
        <taxon>Bacteria</taxon>
        <taxon>Pseudomonadati</taxon>
        <taxon>Bacteroidota</taxon>
        <taxon>Cytophagia</taxon>
        <taxon>Cytophagales</taxon>
        <taxon>Catalimonadaceae</taxon>
        <taxon>Catalinimonas</taxon>
    </lineage>
</organism>
<dbReference type="SUPFAM" id="SSF109854">
    <property type="entry name" value="DinB/YfiT-like putative metalloenzymes"/>
    <property type="match status" value="1"/>
</dbReference>
<protein>
    <submittedName>
        <fullName evidence="2">DinB superfamily protein</fullName>
    </submittedName>
</protein>
<dbReference type="Gene3D" id="1.20.120.450">
    <property type="entry name" value="dinb family like domain"/>
    <property type="match status" value="1"/>
</dbReference>
<name>A0A1G9R921_9BACT</name>
<dbReference type="EMBL" id="FNFO01000011">
    <property type="protein sequence ID" value="SDM19779.1"/>
    <property type="molecule type" value="Genomic_DNA"/>
</dbReference>
<reference evidence="2 3" key="1">
    <citation type="submission" date="2016-10" db="EMBL/GenBank/DDBJ databases">
        <authorList>
            <person name="de Groot N.N."/>
        </authorList>
    </citation>
    <scope>NUCLEOTIDE SEQUENCE [LARGE SCALE GENOMIC DNA]</scope>
    <source>
        <strain evidence="2 3">DSM 25186</strain>
    </source>
</reference>
<accession>A0A1G9R921</accession>
<dbReference type="RefSeq" id="WP_089686599.1">
    <property type="nucleotide sequence ID" value="NZ_FNFO01000011.1"/>
</dbReference>
<dbReference type="Pfam" id="PF12867">
    <property type="entry name" value="DinB_2"/>
    <property type="match status" value="1"/>
</dbReference>
<evidence type="ECO:0000313" key="3">
    <source>
        <dbReference type="Proteomes" id="UP000198510"/>
    </source>
</evidence>
<keyword evidence="3" id="KW-1185">Reference proteome</keyword>